<evidence type="ECO:0000313" key="3">
    <source>
        <dbReference type="Proteomes" id="UP000018733"/>
    </source>
</evidence>
<evidence type="ECO:0000313" key="2">
    <source>
        <dbReference type="EMBL" id="ETF04060.1"/>
    </source>
</evidence>
<name>V8QXN5_9BURK</name>
<accession>V8QXN5</accession>
<dbReference type="OrthoDB" id="8670817at2"/>
<sequence>MDTPSKKLQGLPHYDSPPLRGKRPPRCPPFVEINHEDQLLPYLEHVAQRPYNHGLNACWDLKEGERVLLRVDNWHSELTIKACEKILQKYKVKYDIKYIDRGPVRQWVGADEVEYYLFRTKELAEWMDMWEEEEKRQMYDKILMGYGGPVLAERLVKIQRMPFITPEILASPAHAMPIEVINAIDKWTWDRIRSAKRVRITDPEGTDISYTNHDEYWDDKREFYAPDLVAKTWQGNEQFGKTYLPGHITGRPWLFHPTKEDACGVIAGTTNHIAPCDWTQLIVENSKIVQINEGGEFGRQLRDVMEKTKDIQYPGFPDKGIMHWWEASIGTNPHIHRPRKDFPSGFVNCLYERVRSGVIHMGFGTIISSMTEREAARAGHLVGHWHLHLYFPTYHTERSGDNENLIENGRLLALDDPAIRKLCSKYGDPDLWLDESWNPAVPGINMQGDYWDHYARDPLHWVKTELEVCRNYHPMFMKMVEADGKYCSGEGANWWKGGCCNHSGVSSSPLKGNCCGS</sequence>
<proteinExistence type="predicted"/>
<keyword evidence="3" id="KW-1185">Reference proteome</keyword>
<protein>
    <submittedName>
        <fullName evidence="2">Uncharacterized protein</fullName>
    </submittedName>
</protein>
<dbReference type="STRING" id="1424334.W822_02455"/>
<organism evidence="2 3">
    <name type="scientific">Advenella kashmirensis W13003</name>
    <dbReference type="NCBI Taxonomy" id="1424334"/>
    <lineage>
        <taxon>Bacteria</taxon>
        <taxon>Pseudomonadati</taxon>
        <taxon>Pseudomonadota</taxon>
        <taxon>Betaproteobacteria</taxon>
        <taxon>Burkholderiales</taxon>
        <taxon>Alcaligenaceae</taxon>
    </lineage>
</organism>
<dbReference type="HOGENOM" id="CLU_526437_0_0_4"/>
<dbReference type="EMBL" id="AYXT01000001">
    <property type="protein sequence ID" value="ETF04060.1"/>
    <property type="molecule type" value="Genomic_DNA"/>
</dbReference>
<gene>
    <name evidence="2" type="ORF">W822_02455</name>
</gene>
<dbReference type="RefSeq" id="WP_024003559.1">
    <property type="nucleotide sequence ID" value="NZ_KI650979.1"/>
</dbReference>
<feature type="region of interest" description="Disordered" evidence="1">
    <location>
        <begin position="1"/>
        <end position="26"/>
    </location>
</feature>
<dbReference type="PATRIC" id="fig|1424334.3.peg.490"/>
<dbReference type="AlphaFoldDB" id="V8QXN5"/>
<reference evidence="2 3" key="1">
    <citation type="journal article" date="2014" name="Genome Announc.">
        <title>Draft Genome Sequence of Advenella kashmirensis Strain W13003, a Polycyclic Aromatic Hydrocarbon-Degrading Bacterium.</title>
        <authorList>
            <person name="Wang X."/>
            <person name="Jin D."/>
            <person name="Zhou L."/>
            <person name="Wu L."/>
            <person name="An W."/>
            <person name="Zhao L."/>
        </authorList>
    </citation>
    <scope>NUCLEOTIDE SEQUENCE [LARGE SCALE GENOMIC DNA]</scope>
    <source>
        <strain evidence="2 3">W13003</strain>
    </source>
</reference>
<dbReference type="Proteomes" id="UP000018733">
    <property type="component" value="Unassembled WGS sequence"/>
</dbReference>
<evidence type="ECO:0000256" key="1">
    <source>
        <dbReference type="SAM" id="MobiDB-lite"/>
    </source>
</evidence>
<comment type="caution">
    <text evidence="2">The sequence shown here is derived from an EMBL/GenBank/DDBJ whole genome shotgun (WGS) entry which is preliminary data.</text>
</comment>